<reference evidence="5" key="1">
    <citation type="submission" date="2009-01" db="EMBL/GenBank/DDBJ databases">
        <title>Complete sequence of Anaeromyxobacter dehalogenans 2CP-1.</title>
        <authorList>
            <consortium name="US DOE Joint Genome Institute"/>
            <person name="Lucas S."/>
            <person name="Copeland A."/>
            <person name="Lapidus A."/>
            <person name="Glavina del Rio T."/>
            <person name="Dalin E."/>
            <person name="Tice H."/>
            <person name="Bruce D."/>
            <person name="Goodwin L."/>
            <person name="Pitluck S."/>
            <person name="Saunders E."/>
            <person name="Brettin T."/>
            <person name="Detter J.C."/>
            <person name="Han C."/>
            <person name="Larimer F."/>
            <person name="Land M."/>
            <person name="Hauser L."/>
            <person name="Kyrpides N."/>
            <person name="Ovchinnikova G."/>
            <person name="Beliaev A.S."/>
            <person name="Richardson P."/>
        </authorList>
    </citation>
    <scope>NUCLEOTIDE SEQUENCE</scope>
    <source>
        <strain evidence="5">2CP-1</strain>
    </source>
</reference>
<dbReference type="SFLD" id="SFLDS00003">
    <property type="entry name" value="Haloacid_Dehalogenase"/>
    <property type="match status" value="1"/>
</dbReference>
<evidence type="ECO:0000256" key="2">
    <source>
        <dbReference type="ARBA" id="ARBA00004818"/>
    </source>
</evidence>
<evidence type="ECO:0000256" key="3">
    <source>
        <dbReference type="ARBA" id="ARBA00006171"/>
    </source>
</evidence>
<dbReference type="SUPFAM" id="SSF56784">
    <property type="entry name" value="HAD-like"/>
    <property type="match status" value="1"/>
</dbReference>
<proteinExistence type="inferred from homology"/>
<comment type="pathway">
    <text evidence="2">Organic acid metabolism; glycolate biosynthesis; glycolate from 2-phosphoglycolate: step 1/1.</text>
</comment>
<dbReference type="Gene3D" id="1.10.150.240">
    <property type="entry name" value="Putative phosphatase, domain 2"/>
    <property type="match status" value="1"/>
</dbReference>
<sequence length="225" mass="24017">MMADVPEHRRMAILFDLDGTLVDTVPFILASVRHAFDGYGSCPTDAEWIAGIGTPLRTQLASFARCAEDVEPLLARYRSFWIAEHDRWTRCFPSARETVLTLAGRGHPLGVVTAKTEEGAYRTLRHVGLLERMGAVIGADSCARSKPDPEPVRLALARLGVGADEAVMVGDSPHDLAAGRAAGVRTVAALWGACTPSVLRAASPDHLLEDIAALPALLEAITQGA</sequence>
<comment type="similarity">
    <text evidence="3">Belongs to the HAD-like hydrolase superfamily. CbbY/CbbZ/Gph/YieH family.</text>
</comment>
<protein>
    <recommendedName>
        <fullName evidence="4">phosphoglycolate phosphatase</fullName>
        <ecNumber evidence="4">3.1.3.18</ecNumber>
    </recommendedName>
</protein>
<dbReference type="EMBL" id="CP001359">
    <property type="protein sequence ID" value="ACL65492.1"/>
    <property type="molecule type" value="Genomic_DNA"/>
</dbReference>
<dbReference type="InterPro" id="IPR050155">
    <property type="entry name" value="HAD-like_hydrolase_sf"/>
</dbReference>
<evidence type="ECO:0000256" key="1">
    <source>
        <dbReference type="ARBA" id="ARBA00000830"/>
    </source>
</evidence>
<keyword evidence="5" id="KW-0378">Hydrolase</keyword>
<dbReference type="Proteomes" id="UP000007089">
    <property type="component" value="Chromosome"/>
</dbReference>
<keyword evidence="6" id="KW-1185">Reference proteome</keyword>
<dbReference type="SFLD" id="SFLDG01129">
    <property type="entry name" value="C1.5:_HAD__Beta-PGM__Phosphata"/>
    <property type="match status" value="1"/>
</dbReference>
<accession>B8J986</accession>
<dbReference type="InterPro" id="IPR023214">
    <property type="entry name" value="HAD_sf"/>
</dbReference>
<dbReference type="EC" id="3.1.3.18" evidence="4"/>
<dbReference type="NCBIfam" id="TIGR01509">
    <property type="entry name" value="HAD-SF-IA-v3"/>
    <property type="match status" value="1"/>
</dbReference>
<dbReference type="NCBIfam" id="TIGR01549">
    <property type="entry name" value="HAD-SF-IA-v1"/>
    <property type="match status" value="1"/>
</dbReference>
<dbReference type="HOGENOM" id="CLU_045011_19_3_7"/>
<dbReference type="AlphaFoldDB" id="B8J986"/>
<gene>
    <name evidence="5" type="ordered locus">A2cp1_2152</name>
</gene>
<organism evidence="5 6">
    <name type="scientific">Anaeromyxobacter dehalogenans (strain ATCC BAA-258 / DSM 21875 / 2CP-1)</name>
    <dbReference type="NCBI Taxonomy" id="455488"/>
    <lineage>
        <taxon>Bacteria</taxon>
        <taxon>Pseudomonadati</taxon>
        <taxon>Myxococcota</taxon>
        <taxon>Myxococcia</taxon>
        <taxon>Myxococcales</taxon>
        <taxon>Cystobacterineae</taxon>
        <taxon>Anaeromyxobacteraceae</taxon>
        <taxon>Anaeromyxobacter</taxon>
    </lineage>
</organism>
<dbReference type="KEGG" id="acp:A2cp1_2152"/>
<dbReference type="PANTHER" id="PTHR43434:SF1">
    <property type="entry name" value="PHOSPHOGLYCOLATE PHOSPHATASE"/>
    <property type="match status" value="1"/>
</dbReference>
<name>B8J986_ANAD2</name>
<dbReference type="PANTHER" id="PTHR43434">
    <property type="entry name" value="PHOSPHOGLYCOLATE PHOSPHATASE"/>
    <property type="match status" value="1"/>
</dbReference>
<dbReference type="GO" id="GO:0008967">
    <property type="term" value="F:phosphoglycolate phosphatase activity"/>
    <property type="evidence" value="ECO:0007669"/>
    <property type="project" value="UniProtKB-EC"/>
</dbReference>
<dbReference type="GO" id="GO:0006281">
    <property type="term" value="P:DNA repair"/>
    <property type="evidence" value="ECO:0007669"/>
    <property type="project" value="TreeGrafter"/>
</dbReference>
<dbReference type="InterPro" id="IPR036412">
    <property type="entry name" value="HAD-like_sf"/>
</dbReference>
<dbReference type="Gene3D" id="3.40.50.1000">
    <property type="entry name" value="HAD superfamily/HAD-like"/>
    <property type="match status" value="1"/>
</dbReference>
<evidence type="ECO:0000313" key="6">
    <source>
        <dbReference type="Proteomes" id="UP000007089"/>
    </source>
</evidence>
<dbReference type="InterPro" id="IPR006439">
    <property type="entry name" value="HAD-SF_hydro_IA"/>
</dbReference>
<comment type="catalytic activity">
    <reaction evidence="1">
        <text>2-phosphoglycolate + H2O = glycolate + phosphate</text>
        <dbReference type="Rhea" id="RHEA:14369"/>
        <dbReference type="ChEBI" id="CHEBI:15377"/>
        <dbReference type="ChEBI" id="CHEBI:29805"/>
        <dbReference type="ChEBI" id="CHEBI:43474"/>
        <dbReference type="ChEBI" id="CHEBI:58033"/>
        <dbReference type="EC" id="3.1.3.18"/>
    </reaction>
</comment>
<dbReference type="Pfam" id="PF13419">
    <property type="entry name" value="HAD_2"/>
    <property type="match status" value="1"/>
</dbReference>
<dbReference type="SFLD" id="SFLDG01135">
    <property type="entry name" value="C1.5.6:_HAD__Beta-PGM__Phospha"/>
    <property type="match status" value="1"/>
</dbReference>
<dbReference type="InterPro" id="IPR023198">
    <property type="entry name" value="PGP-like_dom2"/>
</dbReference>
<dbReference type="InterPro" id="IPR041492">
    <property type="entry name" value="HAD_2"/>
</dbReference>
<dbReference type="GO" id="GO:0005829">
    <property type="term" value="C:cytosol"/>
    <property type="evidence" value="ECO:0007669"/>
    <property type="project" value="TreeGrafter"/>
</dbReference>
<evidence type="ECO:0000256" key="4">
    <source>
        <dbReference type="ARBA" id="ARBA00013078"/>
    </source>
</evidence>
<evidence type="ECO:0000313" key="5">
    <source>
        <dbReference type="EMBL" id="ACL65492.1"/>
    </source>
</evidence>